<comment type="caution">
    <text evidence="2">The sequence shown here is derived from an EMBL/GenBank/DDBJ whole genome shotgun (WGS) entry which is preliminary data.</text>
</comment>
<dbReference type="Proteomes" id="UP001500058">
    <property type="component" value="Unassembled WGS sequence"/>
</dbReference>
<sequence length="126" mass="13030">MLSWWGRGQHAEAPGTPCDDTETGSGENAKAPDASCPEGGSQPEVDARTTNNAGHSRGSGASEPQTSNGLSDRRQQGRRKRYDRRDGPAIGFSATVRRRPGGDPERARGGPGAAGLPFGGVLCCGP</sequence>
<reference evidence="2 3" key="1">
    <citation type="journal article" date="2019" name="Int. J. Syst. Evol. Microbiol.">
        <title>The Global Catalogue of Microorganisms (GCM) 10K type strain sequencing project: providing services to taxonomists for standard genome sequencing and annotation.</title>
        <authorList>
            <consortium name="The Broad Institute Genomics Platform"/>
            <consortium name="The Broad Institute Genome Sequencing Center for Infectious Disease"/>
            <person name="Wu L."/>
            <person name="Ma J."/>
        </authorList>
    </citation>
    <scope>NUCLEOTIDE SEQUENCE [LARGE SCALE GENOMIC DNA]</scope>
    <source>
        <strain evidence="2 3">JCM 6921</strain>
    </source>
</reference>
<name>A0ABN3ILG8_9ACTN</name>
<keyword evidence="3" id="KW-1185">Reference proteome</keyword>
<gene>
    <name evidence="2" type="ORF">GCM10010420_38420</name>
</gene>
<evidence type="ECO:0000256" key="1">
    <source>
        <dbReference type="SAM" id="MobiDB-lite"/>
    </source>
</evidence>
<organism evidence="2 3">
    <name type="scientific">Streptomyces glaucosporus</name>
    <dbReference type="NCBI Taxonomy" id="284044"/>
    <lineage>
        <taxon>Bacteria</taxon>
        <taxon>Bacillati</taxon>
        <taxon>Actinomycetota</taxon>
        <taxon>Actinomycetes</taxon>
        <taxon>Kitasatosporales</taxon>
        <taxon>Streptomycetaceae</taxon>
        <taxon>Streptomyces</taxon>
    </lineage>
</organism>
<evidence type="ECO:0000313" key="3">
    <source>
        <dbReference type="Proteomes" id="UP001500058"/>
    </source>
</evidence>
<evidence type="ECO:0000313" key="2">
    <source>
        <dbReference type="EMBL" id="GAA2406691.1"/>
    </source>
</evidence>
<accession>A0ABN3ILG8</accession>
<feature type="region of interest" description="Disordered" evidence="1">
    <location>
        <begin position="1"/>
        <end position="118"/>
    </location>
</feature>
<dbReference type="EMBL" id="BAAATJ010000018">
    <property type="protein sequence ID" value="GAA2406691.1"/>
    <property type="molecule type" value="Genomic_DNA"/>
</dbReference>
<proteinExistence type="predicted"/>
<protein>
    <submittedName>
        <fullName evidence="2">Uncharacterized protein</fullName>
    </submittedName>
</protein>